<dbReference type="InterPro" id="IPR038356">
    <property type="entry name" value="Tma16_sf"/>
</dbReference>
<dbReference type="Gene3D" id="1.20.1440.170">
    <property type="entry name" value="Translation machinery-associated protein 16-like"/>
    <property type="match status" value="1"/>
</dbReference>
<proteinExistence type="inferred from homology"/>
<dbReference type="PANTHER" id="PTHR13349:SF2">
    <property type="entry name" value="TRANSLATION MACHINERY-ASSOCIATED PROTEIN 16"/>
    <property type="match status" value="1"/>
</dbReference>
<protein>
    <submittedName>
        <fullName evidence="3">Translation machinery-associated protein 16</fullName>
    </submittedName>
</protein>
<keyword evidence="4" id="KW-1185">Reference proteome</keyword>
<reference evidence="3" key="1">
    <citation type="submission" date="2022-10" db="EMBL/GenBank/DDBJ databases">
        <title>Culturing micro-colonial fungi from biological soil crusts in the Mojave desert and describing Neophaeococcomyces mojavensis, and introducing the new genera and species Taxawa tesnikishii.</title>
        <authorList>
            <person name="Kurbessoian T."/>
            <person name="Stajich J.E."/>
        </authorList>
    </citation>
    <scope>NUCLEOTIDE SEQUENCE</scope>
    <source>
        <strain evidence="3">TK_1</strain>
    </source>
</reference>
<dbReference type="EMBL" id="JAPDRL010000072">
    <property type="protein sequence ID" value="KAJ9659762.1"/>
    <property type="molecule type" value="Genomic_DNA"/>
</dbReference>
<evidence type="ECO:0000256" key="2">
    <source>
        <dbReference type="SAM" id="MobiDB-lite"/>
    </source>
</evidence>
<comment type="caution">
    <text evidence="3">The sequence shown here is derived from an EMBL/GenBank/DDBJ whole genome shotgun (WGS) entry which is preliminary data.</text>
</comment>
<sequence length="189" mass="20995">MPSLTKVQKSITKKRTHASKPSALHAKSRDAHRLQRASDRDSRLTRLAHARSKQHAPLLARINFFRTLVISSTDPTVPSTPGAPLDIPSTQALIARFLSRHDAEIAELKASRRPGRAGSAREEGLRAEREREEREYESGFWVPDLGDAENIVMLAAWTGDWVGLNRVKFVRVKRDGGVAESSFPPKGLS</sequence>
<comment type="similarity">
    <text evidence="1">Belongs to the TMA16 family.</text>
</comment>
<feature type="region of interest" description="Disordered" evidence="2">
    <location>
        <begin position="110"/>
        <end position="130"/>
    </location>
</feature>
<accession>A0ABQ9NK43</accession>
<name>A0ABQ9NK43_9PEZI</name>
<evidence type="ECO:0000256" key="1">
    <source>
        <dbReference type="ARBA" id="ARBA00034127"/>
    </source>
</evidence>
<evidence type="ECO:0000313" key="3">
    <source>
        <dbReference type="EMBL" id="KAJ9659762.1"/>
    </source>
</evidence>
<dbReference type="InterPro" id="IPR021346">
    <property type="entry name" value="Tma16"/>
</dbReference>
<organism evidence="3 4">
    <name type="scientific">Coniosporium apollinis</name>
    <dbReference type="NCBI Taxonomy" id="61459"/>
    <lineage>
        <taxon>Eukaryota</taxon>
        <taxon>Fungi</taxon>
        <taxon>Dikarya</taxon>
        <taxon>Ascomycota</taxon>
        <taxon>Pezizomycotina</taxon>
        <taxon>Dothideomycetes</taxon>
        <taxon>Dothideomycetes incertae sedis</taxon>
        <taxon>Coniosporium</taxon>
    </lineage>
</organism>
<evidence type="ECO:0000313" key="4">
    <source>
        <dbReference type="Proteomes" id="UP001172684"/>
    </source>
</evidence>
<feature type="compositionally biased region" description="Polar residues" evidence="2">
    <location>
        <begin position="1"/>
        <end position="10"/>
    </location>
</feature>
<dbReference type="Proteomes" id="UP001172684">
    <property type="component" value="Unassembled WGS sequence"/>
</dbReference>
<dbReference type="Pfam" id="PF11176">
    <property type="entry name" value="Tma16"/>
    <property type="match status" value="1"/>
</dbReference>
<feature type="compositionally biased region" description="Basic and acidic residues" evidence="2">
    <location>
        <begin position="119"/>
        <end position="130"/>
    </location>
</feature>
<feature type="region of interest" description="Disordered" evidence="2">
    <location>
        <begin position="1"/>
        <end position="42"/>
    </location>
</feature>
<gene>
    <name evidence="3" type="primary">TMA16</name>
    <name evidence="3" type="ORF">H2201_007198</name>
</gene>
<dbReference type="PANTHER" id="PTHR13349">
    <property type="entry name" value="TRANSLATION MACHINERY-ASSOCIATED PROTEIN 16"/>
    <property type="match status" value="1"/>
</dbReference>
<feature type="compositionally biased region" description="Basic and acidic residues" evidence="2">
    <location>
        <begin position="27"/>
        <end position="42"/>
    </location>
</feature>